<organism evidence="6 7">
    <name type="scientific">Leeuwenhoekiella palythoae</name>
    <dbReference type="NCBI Taxonomy" id="573501"/>
    <lineage>
        <taxon>Bacteria</taxon>
        <taxon>Pseudomonadati</taxon>
        <taxon>Bacteroidota</taxon>
        <taxon>Flavobacteriia</taxon>
        <taxon>Flavobacteriales</taxon>
        <taxon>Flavobacteriaceae</taxon>
        <taxon>Leeuwenhoekiella</taxon>
    </lineage>
</organism>
<dbReference type="PROSITE" id="PS50005">
    <property type="entry name" value="TPR"/>
    <property type="match status" value="2"/>
</dbReference>
<feature type="repeat" description="TPR" evidence="3">
    <location>
        <begin position="311"/>
        <end position="344"/>
    </location>
</feature>
<evidence type="ECO:0000256" key="2">
    <source>
        <dbReference type="ARBA" id="ARBA00022803"/>
    </source>
</evidence>
<feature type="signal peptide" evidence="4">
    <location>
        <begin position="1"/>
        <end position="19"/>
    </location>
</feature>
<dbReference type="Proteomes" id="UP000290037">
    <property type="component" value="Unassembled WGS sequence"/>
</dbReference>
<dbReference type="InterPro" id="IPR011990">
    <property type="entry name" value="TPR-like_helical_dom_sf"/>
</dbReference>
<evidence type="ECO:0000256" key="4">
    <source>
        <dbReference type="SAM" id="SignalP"/>
    </source>
</evidence>
<dbReference type="RefSeq" id="WP_072980847.1">
    <property type="nucleotide sequence ID" value="NZ_FQXT01000002.1"/>
</dbReference>
<dbReference type="OrthoDB" id="1465784at2"/>
<reference evidence="5 8" key="3">
    <citation type="submission" date="2018-07" db="EMBL/GenBank/DDBJ databases">
        <title>Leeuwenhoekiella genomics.</title>
        <authorList>
            <person name="Tahon G."/>
            <person name="Willems A."/>
        </authorList>
    </citation>
    <scope>NUCLEOTIDE SEQUENCE [LARGE SCALE GENOMIC DNA]</scope>
    <source>
        <strain evidence="5 8">LMG 24856</strain>
    </source>
</reference>
<evidence type="ECO:0000256" key="1">
    <source>
        <dbReference type="ARBA" id="ARBA00022737"/>
    </source>
</evidence>
<feature type="chain" id="PRO_5009914499" evidence="4">
    <location>
        <begin position="20"/>
        <end position="448"/>
    </location>
</feature>
<evidence type="ECO:0000313" key="8">
    <source>
        <dbReference type="Proteomes" id="UP000290037"/>
    </source>
</evidence>
<feature type="repeat" description="TPR" evidence="3">
    <location>
        <begin position="206"/>
        <end position="239"/>
    </location>
</feature>
<reference evidence="7" key="2">
    <citation type="submission" date="2016-11" db="EMBL/GenBank/DDBJ databases">
        <authorList>
            <person name="Varghese N."/>
            <person name="Submissions S."/>
        </authorList>
    </citation>
    <scope>NUCLEOTIDE SEQUENCE [LARGE SCALE GENOMIC DNA]</scope>
    <source>
        <strain evidence="7">DSM 19859</strain>
    </source>
</reference>
<evidence type="ECO:0000313" key="5">
    <source>
        <dbReference type="EMBL" id="RXG31050.1"/>
    </source>
</evidence>
<dbReference type="EMBL" id="FQXT01000002">
    <property type="protein sequence ID" value="SHH78279.1"/>
    <property type="molecule type" value="Genomic_DNA"/>
</dbReference>
<keyword evidence="8" id="KW-1185">Reference proteome</keyword>
<accession>A0A1M5VSM8</accession>
<dbReference type="STRING" id="573501.SAMN04487999_0893"/>
<dbReference type="PANTHER" id="PTHR45586:SF14">
    <property type="entry name" value="TETRATRICOPEPTIDE TPR_2 REPEAT PROTEIN"/>
    <property type="match status" value="1"/>
</dbReference>
<dbReference type="Proteomes" id="UP000184240">
    <property type="component" value="Unassembled WGS sequence"/>
</dbReference>
<gene>
    <name evidence="5" type="ORF">DSM01_186</name>
    <name evidence="6" type="ORF">SAMN04487999_0893</name>
</gene>
<keyword evidence="4" id="KW-0732">Signal</keyword>
<dbReference type="AlphaFoldDB" id="A0A1M5VSM8"/>
<dbReference type="Pfam" id="PF13432">
    <property type="entry name" value="TPR_16"/>
    <property type="match status" value="4"/>
</dbReference>
<dbReference type="InterPro" id="IPR051012">
    <property type="entry name" value="CellSynth/LPSAsmb/PSIAsmb"/>
</dbReference>
<dbReference type="PANTHER" id="PTHR45586">
    <property type="entry name" value="TPR REPEAT-CONTAINING PROTEIN PA4667"/>
    <property type="match status" value="1"/>
</dbReference>
<dbReference type="InterPro" id="IPR019734">
    <property type="entry name" value="TPR_rpt"/>
</dbReference>
<dbReference type="SUPFAM" id="SSF48452">
    <property type="entry name" value="TPR-like"/>
    <property type="match status" value="1"/>
</dbReference>
<keyword evidence="1" id="KW-0677">Repeat</keyword>
<evidence type="ECO:0000313" key="6">
    <source>
        <dbReference type="EMBL" id="SHH78279.1"/>
    </source>
</evidence>
<sequence length="448" mass="51104">MKRFAFLGMLLLFSPLAEAQEPTPLQDVNVDQLEDVTDAFQESFFEALKQKGIENYDRAIAALDKCIALRPQESILYFEKGKNEAALGNTQEAENNYLKALQLKANQRDIMEALYEVYYARQDFDKAIDLVQDLAKFDIKYKEDLARIYVRKGAFKEALDVLDELDEALGKDAYRNQIRKQAMALSGGDYKEKMLLDAIAQNPQNEKNYLNLIYIYSEQGKTQQAYATAQKLLKVNPKADEVHLALYKFHLEQNDVARAFQSLERVMKSSKVEAKAKHSVLNDFLIFVDRNPEFEPELEQAIALFSEEEATDVNEELGAYYLKNNDKTKALSYYEAAYKKNPDDVNVLRNLVLLQLQAQQFENAAALSEEALALYPAQAVFYLVYGVAQNALGKAQNAVDYLEMGIDYVIENPQMQADFYSELARAYETLGNAEKAAVYRKRLTNLTQ</sequence>
<dbReference type="Gene3D" id="1.25.40.10">
    <property type="entry name" value="Tetratricopeptide repeat domain"/>
    <property type="match status" value="3"/>
</dbReference>
<evidence type="ECO:0000256" key="3">
    <source>
        <dbReference type="PROSITE-ProRule" id="PRU00339"/>
    </source>
</evidence>
<keyword evidence="2 3" id="KW-0802">TPR repeat</keyword>
<evidence type="ECO:0000313" key="7">
    <source>
        <dbReference type="Proteomes" id="UP000184240"/>
    </source>
</evidence>
<dbReference type="SMART" id="SM00028">
    <property type="entry name" value="TPR"/>
    <property type="match status" value="6"/>
</dbReference>
<proteinExistence type="predicted"/>
<dbReference type="EMBL" id="QOVN01000001">
    <property type="protein sequence ID" value="RXG31050.1"/>
    <property type="molecule type" value="Genomic_DNA"/>
</dbReference>
<protein>
    <submittedName>
        <fullName evidence="5">Tetratricopeptide repeat protein</fullName>
    </submittedName>
    <submittedName>
        <fullName evidence="6">Tetratricopeptide repeat-containing protein</fullName>
    </submittedName>
</protein>
<name>A0A1M5VSM8_9FLAO</name>
<reference evidence="6" key="1">
    <citation type="submission" date="2016-11" db="EMBL/GenBank/DDBJ databases">
        <authorList>
            <person name="Jaros S."/>
            <person name="Januszkiewicz K."/>
            <person name="Wedrychowicz H."/>
        </authorList>
    </citation>
    <scope>NUCLEOTIDE SEQUENCE [LARGE SCALE GENOMIC DNA]</scope>
    <source>
        <strain evidence="6">DSM 19859</strain>
    </source>
</reference>